<dbReference type="Gene3D" id="3.30.1490.20">
    <property type="entry name" value="ATP-grasp fold, A domain"/>
    <property type="match status" value="1"/>
</dbReference>
<gene>
    <name evidence="13" type="primary">purD</name>
    <name evidence="16" type="ORF">SAMN05421842_11288</name>
</gene>
<dbReference type="SMART" id="SM01210">
    <property type="entry name" value="GARS_C"/>
    <property type="match status" value="1"/>
</dbReference>
<dbReference type="InterPro" id="IPR000115">
    <property type="entry name" value="PRibGlycinamide_synth"/>
</dbReference>
<dbReference type="SUPFAM" id="SSF56059">
    <property type="entry name" value="Glutathione synthetase ATP-binding domain-like"/>
    <property type="match status" value="1"/>
</dbReference>
<dbReference type="EC" id="6.3.4.13" evidence="3 13"/>
<comment type="catalytic activity">
    <reaction evidence="13">
        <text>5-phospho-beta-D-ribosylamine + glycine + ATP = N(1)-(5-phospho-beta-D-ribosyl)glycinamide + ADP + phosphate + H(+)</text>
        <dbReference type="Rhea" id="RHEA:17453"/>
        <dbReference type="ChEBI" id="CHEBI:15378"/>
        <dbReference type="ChEBI" id="CHEBI:30616"/>
        <dbReference type="ChEBI" id="CHEBI:43474"/>
        <dbReference type="ChEBI" id="CHEBI:57305"/>
        <dbReference type="ChEBI" id="CHEBI:58681"/>
        <dbReference type="ChEBI" id="CHEBI:143788"/>
        <dbReference type="ChEBI" id="CHEBI:456216"/>
        <dbReference type="EC" id="6.3.4.13"/>
    </reaction>
</comment>
<dbReference type="Gene3D" id="3.90.600.10">
    <property type="entry name" value="Phosphoribosylglycinamide synthetase, C-terminal domain"/>
    <property type="match status" value="1"/>
</dbReference>
<comment type="cofactor">
    <cofactor evidence="1">
        <name>Mn(2+)</name>
        <dbReference type="ChEBI" id="CHEBI:29035"/>
    </cofactor>
</comment>
<dbReference type="SMART" id="SM01209">
    <property type="entry name" value="GARS_A"/>
    <property type="match status" value="1"/>
</dbReference>
<keyword evidence="9" id="KW-0464">Manganese</keyword>
<keyword evidence="7 13" id="KW-0658">Purine biosynthesis</keyword>
<dbReference type="InterPro" id="IPR037123">
    <property type="entry name" value="PRibGlycinamide_synth_C_sf"/>
</dbReference>
<evidence type="ECO:0000256" key="8">
    <source>
        <dbReference type="ARBA" id="ARBA00022840"/>
    </source>
</evidence>
<evidence type="ECO:0000256" key="10">
    <source>
        <dbReference type="ARBA" id="ARBA00038345"/>
    </source>
</evidence>
<protein>
    <recommendedName>
        <fullName evidence="3 13">Phosphoribosylamine--glycine ligase</fullName>
        <ecNumber evidence="3 13">6.3.4.13</ecNumber>
    </recommendedName>
    <alternativeName>
        <fullName evidence="13">GARS</fullName>
    </alternativeName>
    <alternativeName>
        <fullName evidence="11 13">Glycinamide ribonucleotide synthetase</fullName>
    </alternativeName>
    <alternativeName>
        <fullName evidence="12 13">Phosphoribosylglycinamide synthetase</fullName>
    </alternativeName>
</protein>
<reference evidence="16 17" key="1">
    <citation type="submission" date="2016-10" db="EMBL/GenBank/DDBJ databases">
        <authorList>
            <person name="de Groot N.N."/>
        </authorList>
    </citation>
    <scope>NUCLEOTIDE SEQUENCE [LARGE SCALE GENOMIC DNA]</scope>
    <source>
        <strain evidence="16 17">DSM 12992</strain>
    </source>
</reference>
<dbReference type="InterPro" id="IPR013815">
    <property type="entry name" value="ATP_grasp_subdomain_1"/>
</dbReference>
<organism evidence="16 17">
    <name type="scientific">Clostridium uliginosum</name>
    <dbReference type="NCBI Taxonomy" id="119641"/>
    <lineage>
        <taxon>Bacteria</taxon>
        <taxon>Bacillati</taxon>
        <taxon>Bacillota</taxon>
        <taxon>Clostridia</taxon>
        <taxon>Eubacteriales</taxon>
        <taxon>Clostridiaceae</taxon>
        <taxon>Clostridium</taxon>
    </lineage>
</organism>
<keyword evidence="5" id="KW-0479">Metal-binding</keyword>
<keyword evidence="6 14" id="KW-0547">Nucleotide-binding</keyword>
<evidence type="ECO:0000259" key="15">
    <source>
        <dbReference type="PROSITE" id="PS50975"/>
    </source>
</evidence>
<feature type="domain" description="ATP-grasp" evidence="15">
    <location>
        <begin position="107"/>
        <end position="313"/>
    </location>
</feature>
<comment type="pathway">
    <text evidence="2 13">Purine metabolism; IMP biosynthesis via de novo pathway; N(1)-(5-phospho-D-ribosyl)glycinamide from 5-phospho-alpha-D-ribose 1-diphosphate: step 2/2.</text>
</comment>
<evidence type="ECO:0000256" key="12">
    <source>
        <dbReference type="ARBA" id="ARBA00042864"/>
    </source>
</evidence>
<dbReference type="PANTHER" id="PTHR43472">
    <property type="entry name" value="PHOSPHORIBOSYLAMINE--GLYCINE LIGASE"/>
    <property type="match status" value="1"/>
</dbReference>
<evidence type="ECO:0000256" key="13">
    <source>
        <dbReference type="HAMAP-Rule" id="MF_00138"/>
    </source>
</evidence>
<dbReference type="NCBIfam" id="TIGR00877">
    <property type="entry name" value="purD"/>
    <property type="match status" value="1"/>
</dbReference>
<dbReference type="InterPro" id="IPR011054">
    <property type="entry name" value="Rudment_hybrid_motif"/>
</dbReference>
<dbReference type="OrthoDB" id="9807240at2"/>
<dbReference type="GO" id="GO:0004637">
    <property type="term" value="F:phosphoribosylamine-glycine ligase activity"/>
    <property type="evidence" value="ECO:0007669"/>
    <property type="project" value="UniProtKB-UniRule"/>
</dbReference>
<evidence type="ECO:0000256" key="6">
    <source>
        <dbReference type="ARBA" id="ARBA00022741"/>
    </source>
</evidence>
<dbReference type="GO" id="GO:0046872">
    <property type="term" value="F:metal ion binding"/>
    <property type="evidence" value="ECO:0007669"/>
    <property type="project" value="UniProtKB-KW"/>
</dbReference>
<evidence type="ECO:0000313" key="16">
    <source>
        <dbReference type="EMBL" id="SFC89628.1"/>
    </source>
</evidence>
<dbReference type="SUPFAM" id="SSF52440">
    <property type="entry name" value="PreATP-grasp domain"/>
    <property type="match status" value="1"/>
</dbReference>
<dbReference type="Gene3D" id="3.40.50.20">
    <property type="match status" value="1"/>
</dbReference>
<dbReference type="InterPro" id="IPR011761">
    <property type="entry name" value="ATP-grasp"/>
</dbReference>
<keyword evidence="17" id="KW-1185">Reference proteome</keyword>
<proteinExistence type="inferred from homology"/>
<name>A0A1I1N2A7_9CLOT</name>
<dbReference type="Gene3D" id="3.30.470.20">
    <property type="entry name" value="ATP-grasp fold, B domain"/>
    <property type="match status" value="1"/>
</dbReference>
<dbReference type="UniPathway" id="UPA00074">
    <property type="reaction ID" value="UER00125"/>
</dbReference>
<dbReference type="SUPFAM" id="SSF51246">
    <property type="entry name" value="Rudiment single hybrid motif"/>
    <property type="match status" value="1"/>
</dbReference>
<dbReference type="GO" id="GO:0009113">
    <property type="term" value="P:purine nucleobase biosynthetic process"/>
    <property type="evidence" value="ECO:0007669"/>
    <property type="project" value="InterPro"/>
</dbReference>
<dbReference type="InterPro" id="IPR020561">
    <property type="entry name" value="PRibGlycinamid_synth_ATP-grasp"/>
</dbReference>
<dbReference type="PANTHER" id="PTHR43472:SF1">
    <property type="entry name" value="PHOSPHORIBOSYLAMINE--GLYCINE LIGASE, CHLOROPLASTIC"/>
    <property type="match status" value="1"/>
</dbReference>
<dbReference type="Pfam" id="PF02843">
    <property type="entry name" value="GARS_C"/>
    <property type="match status" value="1"/>
</dbReference>
<evidence type="ECO:0000313" key="17">
    <source>
        <dbReference type="Proteomes" id="UP000199263"/>
    </source>
</evidence>
<evidence type="ECO:0000256" key="5">
    <source>
        <dbReference type="ARBA" id="ARBA00022723"/>
    </source>
</evidence>
<evidence type="ECO:0000256" key="9">
    <source>
        <dbReference type="ARBA" id="ARBA00023211"/>
    </source>
</evidence>
<keyword evidence="8 14" id="KW-0067">ATP-binding</keyword>
<evidence type="ECO:0000256" key="1">
    <source>
        <dbReference type="ARBA" id="ARBA00001936"/>
    </source>
</evidence>
<dbReference type="Proteomes" id="UP000199263">
    <property type="component" value="Unassembled WGS sequence"/>
</dbReference>
<evidence type="ECO:0000256" key="7">
    <source>
        <dbReference type="ARBA" id="ARBA00022755"/>
    </source>
</evidence>
<accession>A0A1I1N2A7</accession>
<dbReference type="Pfam" id="PF02844">
    <property type="entry name" value="GARS_N"/>
    <property type="match status" value="1"/>
</dbReference>
<keyword evidence="4 13" id="KW-0436">Ligase</keyword>
<evidence type="ECO:0000256" key="4">
    <source>
        <dbReference type="ARBA" id="ARBA00022598"/>
    </source>
</evidence>
<dbReference type="GO" id="GO:0005524">
    <property type="term" value="F:ATP binding"/>
    <property type="evidence" value="ECO:0007669"/>
    <property type="project" value="UniProtKB-UniRule"/>
</dbReference>
<dbReference type="EMBL" id="FOMG01000012">
    <property type="protein sequence ID" value="SFC89628.1"/>
    <property type="molecule type" value="Genomic_DNA"/>
</dbReference>
<evidence type="ECO:0000256" key="11">
    <source>
        <dbReference type="ARBA" id="ARBA00042242"/>
    </source>
</evidence>
<dbReference type="FunFam" id="3.40.50.20:FF:000006">
    <property type="entry name" value="Phosphoribosylamine--glycine ligase, chloroplastic"/>
    <property type="match status" value="1"/>
</dbReference>
<evidence type="ECO:0000256" key="2">
    <source>
        <dbReference type="ARBA" id="ARBA00005174"/>
    </source>
</evidence>
<dbReference type="AlphaFoldDB" id="A0A1I1N2A7"/>
<evidence type="ECO:0000256" key="14">
    <source>
        <dbReference type="PROSITE-ProRule" id="PRU00409"/>
    </source>
</evidence>
<dbReference type="GO" id="GO:0006189">
    <property type="term" value="P:'de novo' IMP biosynthetic process"/>
    <property type="evidence" value="ECO:0007669"/>
    <property type="project" value="UniProtKB-UniRule"/>
</dbReference>
<sequence>MKLLLIGSGGREHALAWKLSKSKKVEKIFIAPGNGGTAIEKKCENINITDIDELIKFAKQEIIDITIVGPEDPLTNGIVNKFKQNGLKIFGPAQNGAMLEGSKSFSKEFMKKYGVKTAEYEVFYDADKALKYLNTCLYPTVVKADGLAAGKGVAICNTKEEAIKAVKSYMIDDIFKGAGQKIVIEEFLEGVEASILSITDGKTIIPFISAKDHKQIFDSGRGPNTGGMGVLAPNPYVTKDILKDFEENIMDKTLVGIIQEGFDFKGIIFFGLMITKKGTYLLEYNVRMGDPETQSVLYLMESDLLEVIEATLSEELDKVDIKWNNGVCINVVLASDGYPGDFVKGYEIKIDDKIKDKVFLAGAKLEDNILKTNGGRVLSVIGLGNTLEEAREEAYENIKGVTFEGAYCRKDIGIFK</sequence>
<dbReference type="STRING" id="119641.SAMN05421842_11288"/>
<dbReference type="HAMAP" id="MF_00138">
    <property type="entry name" value="GARS"/>
    <property type="match status" value="1"/>
</dbReference>
<dbReference type="RefSeq" id="WP_090091292.1">
    <property type="nucleotide sequence ID" value="NZ_FOMG01000012.1"/>
</dbReference>
<dbReference type="PROSITE" id="PS50975">
    <property type="entry name" value="ATP_GRASP"/>
    <property type="match status" value="1"/>
</dbReference>
<dbReference type="Pfam" id="PF01071">
    <property type="entry name" value="GARS_A"/>
    <property type="match status" value="1"/>
</dbReference>
<comment type="similarity">
    <text evidence="10 13">Belongs to the GARS family.</text>
</comment>
<evidence type="ECO:0000256" key="3">
    <source>
        <dbReference type="ARBA" id="ARBA00013255"/>
    </source>
</evidence>
<dbReference type="InterPro" id="IPR016185">
    <property type="entry name" value="PreATP-grasp_dom_sf"/>
</dbReference>
<dbReference type="InterPro" id="IPR020560">
    <property type="entry name" value="PRibGlycinamide_synth_C-dom"/>
</dbReference>
<dbReference type="InterPro" id="IPR020562">
    <property type="entry name" value="PRibGlycinamide_synth_N"/>
</dbReference>